<evidence type="ECO:0000313" key="1">
    <source>
        <dbReference type="EMBL" id="KJR88109.1"/>
    </source>
</evidence>
<proteinExistence type="predicted"/>
<dbReference type="RefSeq" id="XP_016590785.1">
    <property type="nucleotide sequence ID" value="XM_016734851.1"/>
</dbReference>
<dbReference type="Proteomes" id="UP000033710">
    <property type="component" value="Unassembled WGS sequence"/>
</dbReference>
<dbReference type="EMBL" id="AXCR01000004">
    <property type="protein sequence ID" value="KJR88109.1"/>
    <property type="molecule type" value="Genomic_DNA"/>
</dbReference>
<reference evidence="1 2" key="1">
    <citation type="journal article" date="2014" name="BMC Genomics">
        <title>Comparative genomics of the major fungal agents of human and animal Sporotrichosis: Sporothrix schenckii and Sporothrix brasiliensis.</title>
        <authorList>
            <person name="Teixeira M.M."/>
            <person name="de Almeida L.G."/>
            <person name="Kubitschek-Barreira P."/>
            <person name="Alves F.L."/>
            <person name="Kioshima E.S."/>
            <person name="Abadio A.K."/>
            <person name="Fernandes L."/>
            <person name="Derengowski L.S."/>
            <person name="Ferreira K.S."/>
            <person name="Souza R.C."/>
            <person name="Ruiz J.C."/>
            <person name="de Andrade N.C."/>
            <person name="Paes H.C."/>
            <person name="Nicola A.M."/>
            <person name="Albuquerque P."/>
            <person name="Gerber A.L."/>
            <person name="Martins V.P."/>
            <person name="Peconick L.D."/>
            <person name="Neto A.V."/>
            <person name="Chaucanez C.B."/>
            <person name="Silva P.A."/>
            <person name="Cunha O.L."/>
            <person name="de Oliveira F.F."/>
            <person name="dos Santos T.C."/>
            <person name="Barros A.L."/>
            <person name="Soares M.A."/>
            <person name="de Oliveira L.M."/>
            <person name="Marini M.M."/>
            <person name="Villalobos-Duno H."/>
            <person name="Cunha M.M."/>
            <person name="de Hoog S."/>
            <person name="da Silveira J.F."/>
            <person name="Henrissat B."/>
            <person name="Nino-Vega G.A."/>
            <person name="Cisalpino P.S."/>
            <person name="Mora-Montes H.M."/>
            <person name="Almeida S.R."/>
            <person name="Stajich J.E."/>
            <person name="Lopes-Bezerra L.M."/>
            <person name="Vasconcelos A.T."/>
            <person name="Felipe M.S."/>
        </authorList>
    </citation>
    <scope>NUCLEOTIDE SEQUENCE [LARGE SCALE GENOMIC DNA]</scope>
    <source>
        <strain evidence="1 2">1099-18</strain>
    </source>
</reference>
<accession>A0A0F2MGC3</accession>
<dbReference type="AlphaFoldDB" id="A0A0F2MGC3"/>
<dbReference type="GeneID" id="27670128"/>
<gene>
    <name evidence="1" type="ORF">SPSK_08213</name>
</gene>
<organism evidence="1 2">
    <name type="scientific">Sporothrix schenckii 1099-18</name>
    <dbReference type="NCBI Taxonomy" id="1397361"/>
    <lineage>
        <taxon>Eukaryota</taxon>
        <taxon>Fungi</taxon>
        <taxon>Dikarya</taxon>
        <taxon>Ascomycota</taxon>
        <taxon>Pezizomycotina</taxon>
        <taxon>Sordariomycetes</taxon>
        <taxon>Sordariomycetidae</taxon>
        <taxon>Ophiostomatales</taxon>
        <taxon>Ophiostomataceae</taxon>
        <taxon>Sporothrix</taxon>
    </lineage>
</organism>
<dbReference type="KEGG" id="ssck:SPSK_08213"/>
<sequence length="76" mass="8585">MVERLGPVEQLVDNVDQKERAAERLLHNPRLPVDSRGRAEKRVRKAAVRGSAGQLLQKTPCRPDQVLVVQHSRVEP</sequence>
<dbReference type="VEuPathDB" id="FungiDB:SPSK_08213"/>
<protein>
    <submittedName>
        <fullName evidence="1">Uncharacterized protein</fullName>
    </submittedName>
</protein>
<evidence type="ECO:0000313" key="2">
    <source>
        <dbReference type="Proteomes" id="UP000033710"/>
    </source>
</evidence>
<name>A0A0F2MGC3_SPOSC</name>
<reference evidence="1 2" key="2">
    <citation type="journal article" date="2015" name="Eukaryot. Cell">
        <title>Asexual propagation of a virulent clone complex in a human and feline outbreak of sporotrichosis.</title>
        <authorList>
            <person name="Teixeira Mde M."/>
            <person name="Rodrigues A.M."/>
            <person name="Tsui C.K."/>
            <person name="de Almeida L.G."/>
            <person name="Van Diepeningen A.D."/>
            <person name="van den Ende B.G."/>
            <person name="Fernandes G.F."/>
            <person name="Kano R."/>
            <person name="Hamelin R.C."/>
            <person name="Lopes-Bezerra L.M."/>
            <person name="Vasconcelos A.T."/>
            <person name="de Hoog S."/>
            <person name="de Camargo Z.P."/>
            <person name="Felipe M.S."/>
        </authorList>
    </citation>
    <scope>NUCLEOTIDE SEQUENCE [LARGE SCALE GENOMIC DNA]</scope>
    <source>
        <strain evidence="1 2">1099-18</strain>
    </source>
</reference>
<comment type="caution">
    <text evidence="1">The sequence shown here is derived from an EMBL/GenBank/DDBJ whole genome shotgun (WGS) entry which is preliminary data.</text>
</comment>